<gene>
    <name evidence="2" type="ORF">HPP92_008334</name>
</gene>
<dbReference type="OrthoDB" id="767438at2759"/>
<sequence>MQVQKFALRFPTSAVAETFFNFVKDCSRETIDISPTASVFVSDLSSPSEVIASNVSQNRLEDSQSQGKAIIGEMPSAAFGRDDIHHPLPPCHATNTIDDLFSGLPPSFTELLKNCSKELERVPSMQLGEADNAPVRVENASLVQENLPNPLPENVAEQLFMLESDIKNEIMRYMSDASFHDLLDKIEKVIHELGGDLSF</sequence>
<feature type="domain" description="Poor homologous synapsis 1 PH" evidence="1">
    <location>
        <begin position="2"/>
        <end position="35"/>
    </location>
</feature>
<dbReference type="AlphaFoldDB" id="A0A835V5A7"/>
<name>A0A835V5A7_VANPL</name>
<organism evidence="2 3">
    <name type="scientific">Vanilla planifolia</name>
    <name type="common">Vanilla</name>
    <dbReference type="NCBI Taxonomy" id="51239"/>
    <lineage>
        <taxon>Eukaryota</taxon>
        <taxon>Viridiplantae</taxon>
        <taxon>Streptophyta</taxon>
        <taxon>Embryophyta</taxon>
        <taxon>Tracheophyta</taxon>
        <taxon>Spermatophyta</taxon>
        <taxon>Magnoliopsida</taxon>
        <taxon>Liliopsida</taxon>
        <taxon>Asparagales</taxon>
        <taxon>Orchidaceae</taxon>
        <taxon>Vanilloideae</taxon>
        <taxon>Vanilleae</taxon>
        <taxon>Vanilla</taxon>
    </lineage>
</organism>
<dbReference type="EMBL" id="JADCNL010000004">
    <property type="protein sequence ID" value="KAG0484255.1"/>
    <property type="molecule type" value="Genomic_DNA"/>
</dbReference>
<evidence type="ECO:0000313" key="3">
    <source>
        <dbReference type="Proteomes" id="UP000636800"/>
    </source>
</evidence>
<dbReference type="InterPro" id="IPR057619">
    <property type="entry name" value="PH_PHS1"/>
</dbReference>
<protein>
    <recommendedName>
        <fullName evidence="1">Poor homologous synapsis 1 PH domain-containing protein</fullName>
    </recommendedName>
</protein>
<accession>A0A835V5A7</accession>
<reference evidence="2 3" key="1">
    <citation type="journal article" date="2020" name="Nat. Food">
        <title>A phased Vanilla planifolia genome enables genetic improvement of flavour and production.</title>
        <authorList>
            <person name="Hasing T."/>
            <person name="Tang H."/>
            <person name="Brym M."/>
            <person name="Khazi F."/>
            <person name="Huang T."/>
            <person name="Chambers A.H."/>
        </authorList>
    </citation>
    <scope>NUCLEOTIDE SEQUENCE [LARGE SCALE GENOMIC DNA]</scope>
    <source>
        <tissue evidence="2">Leaf</tissue>
    </source>
</reference>
<keyword evidence="3" id="KW-1185">Reference proteome</keyword>
<evidence type="ECO:0000313" key="2">
    <source>
        <dbReference type="EMBL" id="KAG0484255.1"/>
    </source>
</evidence>
<dbReference type="Pfam" id="PF25349">
    <property type="entry name" value="PH_PHS1"/>
    <property type="match status" value="1"/>
</dbReference>
<comment type="caution">
    <text evidence="2">The sequence shown here is derived from an EMBL/GenBank/DDBJ whole genome shotgun (WGS) entry which is preliminary data.</text>
</comment>
<proteinExistence type="predicted"/>
<dbReference type="Proteomes" id="UP000636800">
    <property type="component" value="Unassembled WGS sequence"/>
</dbReference>
<evidence type="ECO:0000259" key="1">
    <source>
        <dbReference type="Pfam" id="PF25349"/>
    </source>
</evidence>